<organism evidence="2 3">
    <name type="scientific">Paracidovorax wautersii</name>
    <dbReference type="NCBI Taxonomy" id="1177982"/>
    <lineage>
        <taxon>Bacteria</taxon>
        <taxon>Pseudomonadati</taxon>
        <taxon>Pseudomonadota</taxon>
        <taxon>Betaproteobacteria</taxon>
        <taxon>Burkholderiales</taxon>
        <taxon>Comamonadaceae</taxon>
        <taxon>Paracidovorax</taxon>
    </lineage>
</organism>
<proteinExistence type="predicted"/>
<dbReference type="EMBL" id="WNDQ01000041">
    <property type="protein sequence ID" value="KAF1020104.1"/>
    <property type="molecule type" value="Genomic_DNA"/>
</dbReference>
<accession>A0A7V8JPU5</accession>
<protein>
    <recommendedName>
        <fullName evidence="1">DUF4136 domain-containing protein</fullName>
    </recommendedName>
</protein>
<dbReference type="AlphaFoldDB" id="A0A7V8JPU5"/>
<comment type="caution">
    <text evidence="2">The sequence shown here is derived from an EMBL/GenBank/DDBJ whole genome shotgun (WGS) entry which is preliminary data.</text>
</comment>
<evidence type="ECO:0000313" key="3">
    <source>
        <dbReference type="Proteomes" id="UP000461670"/>
    </source>
</evidence>
<sequence>MPAQDLPNAIPNDSKPAMIASPRMPATLRQEFKRRWAPHRIWPRLLALLALVTVVLLQAGCASTLRSDVTTFQRWPADAQGATFDFRTDPRYAQDLEYQSYQQHIANALQLQGLRLATPGEKPRFWVGFDYDTATRRVVTQEPIFDDRRVWVSPIWVQGAGWRGGYWASDPFGPRIIGQRAVEHDVRTRRLKVEINDGERRVFEGTAQTNAGGDQPISTVMPYLIRSVFDDFPGRDGQTRTVEFDTKTRAIRR</sequence>
<evidence type="ECO:0000259" key="1">
    <source>
        <dbReference type="Pfam" id="PF13590"/>
    </source>
</evidence>
<name>A0A7V8JPU5_9BURK</name>
<dbReference type="Proteomes" id="UP000461670">
    <property type="component" value="Unassembled WGS sequence"/>
</dbReference>
<reference evidence="3" key="1">
    <citation type="journal article" date="2020" name="MBio">
        <title>Horizontal gene transfer to a defensive symbiont with a reduced genome amongst a multipartite beetle microbiome.</title>
        <authorList>
            <person name="Waterworth S.C."/>
            <person name="Florez L.V."/>
            <person name="Rees E.R."/>
            <person name="Hertweck C."/>
            <person name="Kaltenpoth M."/>
            <person name="Kwan J.C."/>
        </authorList>
    </citation>
    <scope>NUCLEOTIDE SEQUENCE [LARGE SCALE GENOMIC DNA]</scope>
</reference>
<dbReference type="Pfam" id="PF13590">
    <property type="entry name" value="DUF4136"/>
    <property type="match status" value="1"/>
</dbReference>
<dbReference type="InterPro" id="IPR025411">
    <property type="entry name" value="DUF4136"/>
</dbReference>
<feature type="domain" description="DUF4136" evidence="1">
    <location>
        <begin position="69"/>
        <end position="234"/>
    </location>
</feature>
<gene>
    <name evidence="2" type="ORF">GAK30_02703</name>
</gene>
<evidence type="ECO:0000313" key="2">
    <source>
        <dbReference type="EMBL" id="KAF1020104.1"/>
    </source>
</evidence>